<dbReference type="Gene3D" id="3.90.1150.10">
    <property type="entry name" value="Aspartate Aminotransferase, domain 1"/>
    <property type="match status" value="1"/>
</dbReference>
<dbReference type="InterPro" id="IPR015424">
    <property type="entry name" value="PyrdxlP-dep_Trfase"/>
</dbReference>
<organism evidence="4 5">
    <name type="scientific">Leptospirillum ferrodiazotrophum</name>
    <dbReference type="NCBI Taxonomy" id="412449"/>
    <lineage>
        <taxon>Bacteria</taxon>
        <taxon>Pseudomonadati</taxon>
        <taxon>Nitrospirota</taxon>
        <taxon>Nitrospiria</taxon>
        <taxon>Nitrospirales</taxon>
        <taxon>Nitrospiraceae</taxon>
        <taxon>Leptospirillum</taxon>
    </lineage>
</organism>
<dbReference type="AlphaFoldDB" id="C6HWP9"/>
<dbReference type="InterPro" id="IPR023010">
    <property type="entry name" value="GcvPA"/>
</dbReference>
<comment type="function">
    <text evidence="2">The glycine cleavage system catalyzes the degradation of glycine. The P protein binds the alpha-amino group of glycine through its pyridoxal phosphate cofactor; CO(2) is released and the remaining methylamine moiety is then transferred to the lipoamide cofactor of the H protein.</text>
</comment>
<dbReference type="GO" id="GO:0009116">
    <property type="term" value="P:nucleoside metabolic process"/>
    <property type="evidence" value="ECO:0007669"/>
    <property type="project" value="InterPro"/>
</dbReference>
<comment type="catalytic activity">
    <reaction evidence="2">
        <text>N(6)-[(R)-lipoyl]-L-lysyl-[glycine-cleavage complex H protein] + glycine + H(+) = N(6)-[(R)-S(8)-aminomethyldihydrolipoyl]-L-lysyl-[glycine-cleavage complex H protein] + CO2</text>
        <dbReference type="Rhea" id="RHEA:24304"/>
        <dbReference type="Rhea" id="RHEA-COMP:10494"/>
        <dbReference type="Rhea" id="RHEA-COMP:10495"/>
        <dbReference type="ChEBI" id="CHEBI:15378"/>
        <dbReference type="ChEBI" id="CHEBI:16526"/>
        <dbReference type="ChEBI" id="CHEBI:57305"/>
        <dbReference type="ChEBI" id="CHEBI:83099"/>
        <dbReference type="ChEBI" id="CHEBI:83143"/>
        <dbReference type="EC" id="1.4.4.2"/>
    </reaction>
</comment>
<reference evidence="4 5" key="1">
    <citation type="journal article" date="2009" name="Appl. Environ. Microbiol.">
        <title>Community genomic and proteomic analyses of chemoautotrophic iron-oxidizing "Leptospirillum rubarum" (Group II) and "Leptospirillum ferrodiazotrophum" (Group III) bacteria in acid mine drainage biofilms.</title>
        <authorList>
            <person name="Goltsman D.S."/>
            <person name="Denef V.J."/>
            <person name="Singer S.W."/>
            <person name="VerBerkmoes N.C."/>
            <person name="Lefsrud M."/>
            <person name="Mueller R.S."/>
            <person name="Dick G.J."/>
            <person name="Sun C.L."/>
            <person name="Wheeler K.E."/>
            <person name="Zemla A."/>
            <person name="Baker B.J."/>
            <person name="Hauser L."/>
            <person name="Land M."/>
            <person name="Shah M.B."/>
            <person name="Thelen M.P."/>
            <person name="Hettich R.L."/>
            <person name="Banfield J.F."/>
        </authorList>
    </citation>
    <scope>NUCLEOTIDE SEQUENCE [LARGE SCALE GENOMIC DNA]</scope>
</reference>
<evidence type="ECO:0000313" key="5">
    <source>
        <dbReference type="Proteomes" id="UP000009374"/>
    </source>
</evidence>
<dbReference type="InterPro" id="IPR015421">
    <property type="entry name" value="PyrdxlP-dep_Trfase_major"/>
</dbReference>
<dbReference type="InterPro" id="IPR049315">
    <property type="entry name" value="GDC-P_N"/>
</dbReference>
<keyword evidence="5" id="KW-1185">Reference proteome</keyword>
<gene>
    <name evidence="2" type="primary">gcvPA</name>
    <name evidence="4" type="ORF">UBAL3_80630082</name>
</gene>
<evidence type="ECO:0000259" key="3">
    <source>
        <dbReference type="Pfam" id="PF02347"/>
    </source>
</evidence>
<dbReference type="EC" id="1.4.4.2" evidence="2"/>
<dbReference type="Proteomes" id="UP000009374">
    <property type="component" value="Unassembled WGS sequence"/>
</dbReference>
<comment type="similarity">
    <text evidence="2">Belongs to the GcvP family. N-terminal subunit subfamily.</text>
</comment>
<evidence type="ECO:0000256" key="2">
    <source>
        <dbReference type="HAMAP-Rule" id="MF_00712"/>
    </source>
</evidence>
<dbReference type="PIRSF" id="PIRSF006815">
    <property type="entry name" value="GcvPA"/>
    <property type="match status" value="1"/>
</dbReference>
<dbReference type="Pfam" id="PF02347">
    <property type="entry name" value="GDC-P"/>
    <property type="match status" value="1"/>
</dbReference>
<accession>C6HWP9</accession>
<dbReference type="HAMAP" id="MF_00712">
    <property type="entry name" value="GcvPA"/>
    <property type="match status" value="1"/>
</dbReference>
<evidence type="ECO:0000313" key="4">
    <source>
        <dbReference type="EMBL" id="EES53025.1"/>
    </source>
</evidence>
<protein>
    <recommendedName>
        <fullName evidence="2">Probable glycine dehydrogenase (decarboxylating) subunit 1</fullName>
        <ecNumber evidence="2">1.4.4.2</ecNumber>
    </recommendedName>
    <alternativeName>
        <fullName evidence="2">Glycine cleavage system P-protein subunit 1</fullName>
    </alternativeName>
    <alternativeName>
        <fullName evidence="2">Glycine decarboxylase subunit 1</fullName>
    </alternativeName>
    <alternativeName>
        <fullName evidence="2">Glycine dehydrogenase (aminomethyl-transferring) subunit 1</fullName>
    </alternativeName>
</protein>
<dbReference type="EMBL" id="GG693870">
    <property type="protein sequence ID" value="EES53025.1"/>
    <property type="molecule type" value="Genomic_DNA"/>
</dbReference>
<dbReference type="GO" id="GO:0019464">
    <property type="term" value="P:glycine decarboxylation via glycine cleavage system"/>
    <property type="evidence" value="ECO:0007669"/>
    <property type="project" value="UniProtKB-UniRule"/>
</dbReference>
<dbReference type="NCBIfam" id="NF001696">
    <property type="entry name" value="PRK00451.1"/>
    <property type="match status" value="1"/>
</dbReference>
<dbReference type="PANTHER" id="PTHR42806">
    <property type="entry name" value="GLYCINE CLEAVAGE SYSTEM P-PROTEIN"/>
    <property type="match status" value="1"/>
</dbReference>
<dbReference type="Gene3D" id="3.40.640.10">
    <property type="entry name" value="Type I PLP-dependent aspartate aminotransferase-like (Major domain)"/>
    <property type="match status" value="1"/>
</dbReference>
<comment type="subunit">
    <text evidence="2">The glycine cleavage system is composed of four proteins: P, T, L and H. In this organism, the P 'protein' is a heterodimer of two subunits.</text>
</comment>
<feature type="domain" description="Glycine cleavage system P-protein N-terminal" evidence="3">
    <location>
        <begin position="3"/>
        <end position="418"/>
    </location>
</feature>
<proteinExistence type="inferred from homology"/>
<dbReference type="GO" id="GO:0004375">
    <property type="term" value="F:glycine dehydrogenase (decarboxylating) activity"/>
    <property type="evidence" value="ECO:0007669"/>
    <property type="project" value="UniProtKB-EC"/>
</dbReference>
<keyword evidence="1 2" id="KW-0560">Oxidoreductase</keyword>
<name>C6HWP9_9BACT</name>
<dbReference type="InterPro" id="IPR015422">
    <property type="entry name" value="PyrdxlP-dep_Trfase_small"/>
</dbReference>
<evidence type="ECO:0000256" key="1">
    <source>
        <dbReference type="ARBA" id="ARBA00023002"/>
    </source>
</evidence>
<dbReference type="PANTHER" id="PTHR42806:SF1">
    <property type="entry name" value="GLYCINE DEHYDROGENASE (DECARBOXYLATING)"/>
    <property type="match status" value="1"/>
</dbReference>
<dbReference type="SUPFAM" id="SSF53383">
    <property type="entry name" value="PLP-dependent transferases"/>
    <property type="match status" value="1"/>
</dbReference>
<sequence>MASFIPHTPEETGEMLTRIGLKSIEDLLLQFPATNPRPGAPDLSLLGEGMDERALLRWFAGLAEKNKDASRAVVFRGAGSYDHFIPSATGALVSRGEFLTSYTPYQPEASQGLLQAIFEFQTAISRLYGMDLSNASLYDGATALAEAVLVAIRETGRSRILLSEGLDPMIREVVHTYLEGLSIKIDLLPLGQGGQSTPESLKERVDESLACFVGAIPTFFGTIDDFNGVADLLHGVGALFLLHANPHALALLRTPGEWGADIATGEGQSLGLPLSSGGPYLGLMTARKKYVRRIPGRLAGLTKDSEGRPCFVLTLQAREQHIRREKANSNICSNETLLGIAALVNMALLGPGGLARAAAGSWKNAHELEKRLTALPGVRNLFPDAPFFHEFVLEMTPSAKRMSQFLLERGILGGLPLEPILGSSWSGRSLWCATEVRTEEEISQAVDLVREFLRQH</sequence>